<dbReference type="InterPro" id="IPR036721">
    <property type="entry name" value="RCK_C_sf"/>
</dbReference>
<keyword evidence="6 8" id="KW-1133">Transmembrane helix</keyword>
<dbReference type="Pfam" id="PF02080">
    <property type="entry name" value="TrkA_C"/>
    <property type="match status" value="1"/>
</dbReference>
<comment type="subcellular location">
    <subcellularLocation>
        <location evidence="1">Cell membrane</location>
        <topology evidence="1">Multi-pass membrane protein</topology>
    </subcellularLocation>
</comment>
<feature type="transmembrane region" description="Helical" evidence="8">
    <location>
        <begin position="35"/>
        <end position="57"/>
    </location>
</feature>
<name>A0A6N6MS26_9HYPH</name>
<feature type="transmembrane region" description="Helical" evidence="8">
    <location>
        <begin position="161"/>
        <end position="182"/>
    </location>
</feature>
<reference evidence="10 11" key="1">
    <citation type="submission" date="2019-09" db="EMBL/GenBank/DDBJ databases">
        <title>YIM 132548 draft genome.</title>
        <authorList>
            <person name="Jiang L."/>
        </authorList>
    </citation>
    <scope>NUCLEOTIDE SEQUENCE [LARGE SCALE GENOMIC DNA]</scope>
    <source>
        <strain evidence="10 11">YIM 132548</strain>
    </source>
</reference>
<dbReference type="InterPro" id="IPR050144">
    <property type="entry name" value="AAE_transporter"/>
</dbReference>
<dbReference type="SUPFAM" id="SSF116726">
    <property type="entry name" value="TrkA C-terminal domain-like"/>
    <property type="match status" value="2"/>
</dbReference>
<dbReference type="GO" id="GO:0006813">
    <property type="term" value="P:potassium ion transport"/>
    <property type="evidence" value="ECO:0007669"/>
    <property type="project" value="InterPro"/>
</dbReference>
<keyword evidence="3" id="KW-0813">Transport</keyword>
<feature type="transmembrane region" description="Helical" evidence="8">
    <location>
        <begin position="472"/>
        <end position="493"/>
    </location>
</feature>
<keyword evidence="5 8" id="KW-0812">Transmembrane</keyword>
<organism evidence="10 11">
    <name type="scientific">Methylobacterium planeticum</name>
    <dbReference type="NCBI Taxonomy" id="2615211"/>
    <lineage>
        <taxon>Bacteria</taxon>
        <taxon>Pseudomonadati</taxon>
        <taxon>Pseudomonadota</taxon>
        <taxon>Alphaproteobacteria</taxon>
        <taxon>Hyphomicrobiales</taxon>
        <taxon>Methylobacteriaceae</taxon>
        <taxon>Methylobacterium</taxon>
    </lineage>
</organism>
<evidence type="ECO:0000256" key="3">
    <source>
        <dbReference type="ARBA" id="ARBA00022448"/>
    </source>
</evidence>
<dbReference type="GO" id="GO:0008324">
    <property type="term" value="F:monoatomic cation transmembrane transporter activity"/>
    <property type="evidence" value="ECO:0007669"/>
    <property type="project" value="InterPro"/>
</dbReference>
<dbReference type="PROSITE" id="PS51202">
    <property type="entry name" value="RCK_C"/>
    <property type="match status" value="2"/>
</dbReference>
<evidence type="ECO:0000256" key="7">
    <source>
        <dbReference type="ARBA" id="ARBA00023136"/>
    </source>
</evidence>
<dbReference type="PANTHER" id="PTHR30445:SF9">
    <property type="match status" value="1"/>
</dbReference>
<feature type="transmembrane region" description="Helical" evidence="8">
    <location>
        <begin position="505"/>
        <end position="524"/>
    </location>
</feature>
<dbReference type="InterPro" id="IPR022457">
    <property type="entry name" value="Asp_Ala_antiprt"/>
</dbReference>
<dbReference type="NCBIfam" id="TIGR03802">
    <property type="entry name" value="Asp_Ala_antiprt"/>
    <property type="match status" value="1"/>
</dbReference>
<dbReference type="InterPro" id="IPR006512">
    <property type="entry name" value="YidE_YbjL"/>
</dbReference>
<dbReference type="Gene3D" id="3.30.70.1450">
    <property type="entry name" value="Regulator of K+ conductance, C-terminal domain"/>
    <property type="match status" value="1"/>
</dbReference>
<dbReference type="GO" id="GO:0005886">
    <property type="term" value="C:plasma membrane"/>
    <property type="evidence" value="ECO:0007669"/>
    <property type="project" value="UniProtKB-SubCell"/>
</dbReference>
<comment type="similarity">
    <text evidence="2">Belongs to the AAE transporter (TC 2.A.81) family.</text>
</comment>
<dbReference type="RefSeq" id="WP_150964801.1">
    <property type="nucleotide sequence ID" value="NZ_VZZJ01000014.1"/>
</dbReference>
<feature type="domain" description="RCK C-terminal" evidence="9">
    <location>
        <begin position="208"/>
        <end position="290"/>
    </location>
</feature>
<dbReference type="InterPro" id="IPR006037">
    <property type="entry name" value="RCK_C"/>
</dbReference>
<keyword evidence="7 8" id="KW-0472">Membrane</keyword>
<evidence type="ECO:0000256" key="2">
    <source>
        <dbReference type="ARBA" id="ARBA00009854"/>
    </source>
</evidence>
<dbReference type="NCBIfam" id="TIGR01625">
    <property type="entry name" value="YidE_YbjL_dupl"/>
    <property type="match status" value="1"/>
</dbReference>
<protein>
    <submittedName>
        <fullName evidence="10">Aspartate-alanine antiporter</fullName>
    </submittedName>
</protein>
<proteinExistence type="inferred from homology"/>
<evidence type="ECO:0000256" key="1">
    <source>
        <dbReference type="ARBA" id="ARBA00004651"/>
    </source>
</evidence>
<evidence type="ECO:0000313" key="11">
    <source>
        <dbReference type="Proteomes" id="UP000441523"/>
    </source>
</evidence>
<keyword evidence="4" id="KW-1003">Cell membrane</keyword>
<evidence type="ECO:0000256" key="8">
    <source>
        <dbReference type="SAM" id="Phobius"/>
    </source>
</evidence>
<evidence type="ECO:0000313" key="10">
    <source>
        <dbReference type="EMBL" id="KAB1072335.1"/>
    </source>
</evidence>
<evidence type="ECO:0000256" key="6">
    <source>
        <dbReference type="ARBA" id="ARBA00022989"/>
    </source>
</evidence>
<accession>A0A6N6MS26</accession>
<keyword evidence="11" id="KW-1185">Reference proteome</keyword>
<evidence type="ECO:0000256" key="4">
    <source>
        <dbReference type="ARBA" id="ARBA00022475"/>
    </source>
</evidence>
<feature type="transmembrane region" description="Helical" evidence="8">
    <location>
        <begin position="93"/>
        <end position="114"/>
    </location>
</feature>
<dbReference type="PANTHER" id="PTHR30445">
    <property type="entry name" value="K(+)_H(+) ANTIPORTER SUBUNIT KHTT"/>
    <property type="match status" value="1"/>
</dbReference>
<sequence length="559" mass="59218">MIDWFVGTLRNYPELAIFLSLAIGFAIGPRKLAGFSLGNVTATLLAAVAIGQLGIAVSPNVKAAFFILFIFAIGYGVGPQFMSGLTREGPRQIGFSIVVLALCLIAPLLCARIAGLDLGYTAGLYAGSQTISASIGVASDQISRLGLTPEQVKAYNDQIPIGYAVTYIFGTIGSAIILAQLGPKLIGVDLAKACKEYEAKMGGGETLEPGLTSAYRQIELRAYRVGADRSIVGQPVGAIWPGLRIFVERVRRGREIIEADASTVLQPGDVVAISGRRELLVETITPMLEEVQDRELLDVPAEIVDVFVTRRKVGGQTLRELSENEWTRGVYLRKITRNMIEIPVLPGTQILRGDVLTLVGGRRHVELAIQHLGYPDRPVETTDVAFLGAGIVLGGLVGALSYKIGGIPISLSTTGGALLAGLLLGWLRTIRPVFGRIPGPALWLLNTLGLNVFIAVVGITAGPGFVAGLKAVGLSLFLWGAVATALPMILSIYIGRYLFHFHPAILFGACAGARTTTAALGMIQETAKSKIPALGYGMPYAVGNTVLTIFGMAIVLLSV</sequence>
<evidence type="ECO:0000259" key="9">
    <source>
        <dbReference type="PROSITE" id="PS51202"/>
    </source>
</evidence>
<feature type="transmembrane region" description="Helical" evidence="8">
    <location>
        <begin position="536"/>
        <end position="557"/>
    </location>
</feature>
<comment type="caution">
    <text evidence="10">The sequence shown here is derived from an EMBL/GenBank/DDBJ whole genome shotgun (WGS) entry which is preliminary data.</text>
</comment>
<dbReference type="EMBL" id="VZZJ01000014">
    <property type="protein sequence ID" value="KAB1072335.1"/>
    <property type="molecule type" value="Genomic_DNA"/>
</dbReference>
<feature type="transmembrane region" description="Helical" evidence="8">
    <location>
        <begin position="408"/>
        <end position="429"/>
    </location>
</feature>
<evidence type="ECO:0000256" key="5">
    <source>
        <dbReference type="ARBA" id="ARBA00022692"/>
    </source>
</evidence>
<gene>
    <name evidence="10" type="primary">aspT</name>
    <name evidence="10" type="ORF">F6X51_16675</name>
</gene>
<dbReference type="Pfam" id="PF06826">
    <property type="entry name" value="Asp-Al_Ex"/>
    <property type="match status" value="2"/>
</dbReference>
<feature type="transmembrane region" description="Helical" evidence="8">
    <location>
        <begin position="441"/>
        <end position="466"/>
    </location>
</feature>
<dbReference type="Proteomes" id="UP000441523">
    <property type="component" value="Unassembled WGS sequence"/>
</dbReference>
<feature type="transmembrane region" description="Helical" evidence="8">
    <location>
        <begin position="63"/>
        <end position="81"/>
    </location>
</feature>
<feature type="domain" description="RCK C-terminal" evidence="9">
    <location>
        <begin position="291"/>
        <end position="375"/>
    </location>
</feature>
<feature type="transmembrane region" description="Helical" evidence="8">
    <location>
        <begin position="384"/>
        <end position="402"/>
    </location>
</feature>
<dbReference type="AlphaFoldDB" id="A0A6N6MS26"/>